<feature type="transmembrane region" description="Helical" evidence="1">
    <location>
        <begin position="149"/>
        <end position="172"/>
    </location>
</feature>
<evidence type="ECO:0000313" key="2">
    <source>
        <dbReference type="EMBL" id="MBC3757255.1"/>
    </source>
</evidence>
<dbReference type="EMBL" id="JACNMF010000001">
    <property type="protein sequence ID" value="MBC3757255.1"/>
    <property type="molecule type" value="Genomic_DNA"/>
</dbReference>
<dbReference type="AlphaFoldDB" id="A0A923H7F2"/>
<feature type="transmembrane region" description="Helical" evidence="1">
    <location>
        <begin position="184"/>
        <end position="207"/>
    </location>
</feature>
<comment type="caution">
    <text evidence="2">The sequence shown here is derived from an EMBL/GenBank/DDBJ whole genome shotgun (WGS) entry which is preliminary data.</text>
</comment>
<reference evidence="2" key="1">
    <citation type="submission" date="2020-08" db="EMBL/GenBank/DDBJ databases">
        <title>Hyunsoonleella sp. strain SJ7 genome sequencing and assembly.</title>
        <authorList>
            <person name="Kim I."/>
        </authorList>
    </citation>
    <scope>NUCLEOTIDE SEQUENCE</scope>
    <source>
        <strain evidence="2">SJ7</strain>
    </source>
</reference>
<feature type="transmembrane region" description="Helical" evidence="1">
    <location>
        <begin position="98"/>
        <end position="119"/>
    </location>
</feature>
<keyword evidence="1" id="KW-1133">Transmembrane helix</keyword>
<dbReference type="Proteomes" id="UP000656244">
    <property type="component" value="Unassembled WGS sequence"/>
</dbReference>
<accession>A0A923H7F2</accession>
<feature type="transmembrane region" description="Helical" evidence="1">
    <location>
        <begin position="58"/>
        <end position="86"/>
    </location>
</feature>
<protein>
    <submittedName>
        <fullName evidence="2">Uncharacterized protein</fullName>
    </submittedName>
</protein>
<evidence type="ECO:0000256" key="1">
    <source>
        <dbReference type="SAM" id="Phobius"/>
    </source>
</evidence>
<dbReference type="RefSeq" id="WP_186558252.1">
    <property type="nucleotide sequence ID" value="NZ_JACNMF010000001.1"/>
</dbReference>
<keyword evidence="1" id="KW-0472">Membrane</keyword>
<gene>
    <name evidence="2" type="ORF">H7U19_02485</name>
</gene>
<keyword evidence="3" id="KW-1185">Reference proteome</keyword>
<evidence type="ECO:0000313" key="3">
    <source>
        <dbReference type="Proteomes" id="UP000656244"/>
    </source>
</evidence>
<sequence length="210" mass="24794">MFKTNAKLFFTIVFLFLFFGIYSDYIIGTKEMVNELFLEKLTQSQSQEFLESQKKWKYLSYVAVPFLLLIKTSVISVILHAGCFFFERDLSYKKLFNIVVKAEFVFLLVIVFKTLWFYVFQQDYTLEDLRYFYPLSAINIFGYDDLQPWFVYPLQVLNLFEFAYWIILAYLLGKAINENTDKGLTIVASSYGIGLLIWVVAVMFFTLNMS</sequence>
<proteinExistence type="predicted"/>
<name>A0A923H7F2_9FLAO</name>
<organism evidence="2 3">
    <name type="scientific">Hyunsoonleella aquatilis</name>
    <dbReference type="NCBI Taxonomy" id="2762758"/>
    <lineage>
        <taxon>Bacteria</taxon>
        <taxon>Pseudomonadati</taxon>
        <taxon>Bacteroidota</taxon>
        <taxon>Flavobacteriia</taxon>
        <taxon>Flavobacteriales</taxon>
        <taxon>Flavobacteriaceae</taxon>
    </lineage>
</organism>
<keyword evidence="1" id="KW-0812">Transmembrane</keyword>